<feature type="domain" description="Xylose isomerase-like TIM barrel" evidence="2">
    <location>
        <begin position="22"/>
        <end position="258"/>
    </location>
</feature>
<dbReference type="AlphaFoldDB" id="A0A7J5BNP3"/>
<accession>A0A7J5BNP3</accession>
<keyword evidence="1" id="KW-0119">Carbohydrate metabolism</keyword>
<evidence type="ECO:0000313" key="4">
    <source>
        <dbReference type="Proteomes" id="UP000467240"/>
    </source>
</evidence>
<organism evidence="3 4">
    <name type="scientific">Pseudoclavibacter chungangensis</name>
    <dbReference type="NCBI Taxonomy" id="587635"/>
    <lineage>
        <taxon>Bacteria</taxon>
        <taxon>Bacillati</taxon>
        <taxon>Actinomycetota</taxon>
        <taxon>Actinomycetes</taxon>
        <taxon>Micrococcales</taxon>
        <taxon>Microbacteriaceae</taxon>
        <taxon>Pseudoclavibacter</taxon>
    </lineage>
</organism>
<dbReference type="Proteomes" id="UP000467240">
    <property type="component" value="Unassembled WGS sequence"/>
</dbReference>
<dbReference type="Pfam" id="PF01261">
    <property type="entry name" value="AP_endonuc_2"/>
    <property type="match status" value="1"/>
</dbReference>
<proteinExistence type="predicted"/>
<dbReference type="GO" id="GO:0016853">
    <property type="term" value="F:isomerase activity"/>
    <property type="evidence" value="ECO:0007669"/>
    <property type="project" value="UniProtKB-KW"/>
</dbReference>
<comment type="caution">
    <text evidence="3">The sequence shown here is derived from an EMBL/GenBank/DDBJ whole genome shotgun (WGS) entry which is preliminary data.</text>
</comment>
<dbReference type="InterPro" id="IPR036237">
    <property type="entry name" value="Xyl_isomerase-like_sf"/>
</dbReference>
<protein>
    <submittedName>
        <fullName evidence="3">Sugar phosphate isomerase/epimerase</fullName>
    </submittedName>
</protein>
<dbReference type="SUPFAM" id="SSF51658">
    <property type="entry name" value="Xylose isomerase-like"/>
    <property type="match status" value="1"/>
</dbReference>
<evidence type="ECO:0000256" key="1">
    <source>
        <dbReference type="ARBA" id="ARBA00023277"/>
    </source>
</evidence>
<keyword evidence="4" id="KW-1185">Reference proteome</keyword>
<dbReference type="Gene3D" id="3.20.20.150">
    <property type="entry name" value="Divalent-metal-dependent TIM barrel enzymes"/>
    <property type="match status" value="1"/>
</dbReference>
<dbReference type="PANTHER" id="PTHR12110">
    <property type="entry name" value="HYDROXYPYRUVATE ISOMERASE"/>
    <property type="match status" value="1"/>
</dbReference>
<evidence type="ECO:0000259" key="2">
    <source>
        <dbReference type="Pfam" id="PF01261"/>
    </source>
</evidence>
<name>A0A7J5BNP3_9MICO</name>
<dbReference type="InterPro" id="IPR013022">
    <property type="entry name" value="Xyl_isomerase-like_TIM-brl"/>
</dbReference>
<sequence length="283" mass="30230">MSIELSLNQATARPYPLTDTAEAAAAAGIRHIGLWIEPVEELGLERTARLLADTGLSVSSVCRAGFVADKRGAELVRALDDTRRALDLCAAVGAPALTFIAGATPADDRDVRAAEGRVRDALEQLAPHAAETGVRLALEPIHPLFVTSRSAVTTVRQGLRVIEGLPSEVAGLVVDAYAVFWDPELHESLHEAGDRIAAYQVDDFALPLALPENMNSRLLPGEGEIDLPAITASVRGAGFRGPIEVEIFQEALWREPLETIVARTVASFERAIAAPVTEREGHA</sequence>
<dbReference type="RefSeq" id="WP_158041577.1">
    <property type="nucleotide sequence ID" value="NZ_JACCFV010000001.1"/>
</dbReference>
<dbReference type="InterPro" id="IPR050312">
    <property type="entry name" value="IolE/XylAMocC-like"/>
</dbReference>
<dbReference type="EMBL" id="WBJZ01000020">
    <property type="protein sequence ID" value="KAB1654027.1"/>
    <property type="molecule type" value="Genomic_DNA"/>
</dbReference>
<evidence type="ECO:0000313" key="3">
    <source>
        <dbReference type="EMBL" id="KAB1654027.1"/>
    </source>
</evidence>
<gene>
    <name evidence="3" type="ORF">F8O01_14005</name>
</gene>
<dbReference type="PANTHER" id="PTHR12110:SF52">
    <property type="entry name" value="XYLOSE ISOMERASE"/>
    <property type="match status" value="1"/>
</dbReference>
<dbReference type="OrthoDB" id="9787068at2"/>
<keyword evidence="3" id="KW-0413">Isomerase</keyword>
<reference evidence="3 4" key="1">
    <citation type="submission" date="2019-09" db="EMBL/GenBank/DDBJ databases">
        <title>Phylogeny of genus Pseudoclavibacter and closely related genus.</title>
        <authorList>
            <person name="Li Y."/>
        </authorList>
    </citation>
    <scope>NUCLEOTIDE SEQUENCE [LARGE SCALE GENOMIC DNA]</scope>
    <source>
        <strain evidence="3 4">DSM 23821</strain>
    </source>
</reference>